<dbReference type="Proteomes" id="UP000315423">
    <property type="component" value="Unassembled WGS sequence"/>
</dbReference>
<organism evidence="1 2">
    <name type="scientific">Candidatus Methanomarinus sp</name>
    <dbReference type="NCBI Taxonomy" id="3386244"/>
    <lineage>
        <taxon>Archaea</taxon>
        <taxon>Methanobacteriati</taxon>
        <taxon>Methanobacteriota</taxon>
        <taxon>Stenosarchaea group</taxon>
        <taxon>Methanomicrobia</taxon>
        <taxon>Methanosarcinales</taxon>
        <taxon>ANME-2 cluster</taxon>
        <taxon>Candidatus Methanocomedenaceae</taxon>
        <taxon>Candidatus Methanomarinus</taxon>
    </lineage>
</organism>
<evidence type="ECO:0000313" key="1">
    <source>
        <dbReference type="EMBL" id="TKY91123.1"/>
    </source>
</evidence>
<evidence type="ECO:0000313" key="2">
    <source>
        <dbReference type="Proteomes" id="UP000315423"/>
    </source>
</evidence>
<reference evidence="1" key="1">
    <citation type="submission" date="2018-09" db="EMBL/GenBank/DDBJ databases">
        <title>A genomic encyclopedia of anaerobic methanotrophic archaea.</title>
        <authorList>
            <person name="Skennerton C.T."/>
            <person name="Chadwick G.L."/>
            <person name="Laso-Perez R."/>
            <person name="Leu A.O."/>
            <person name="Speth D.R."/>
            <person name="Yu H."/>
            <person name="Morgan-Lang C."/>
            <person name="Hatzenpichler R."/>
            <person name="Goudeau D."/>
            <person name="Malmstrom R."/>
            <person name="Woyke T."/>
            <person name="Hallam S."/>
            <person name="Tyson G.W."/>
            <person name="Wegener G."/>
            <person name="Boetius A."/>
            <person name="Orphan V.J."/>
        </authorList>
    </citation>
    <scope>NUCLEOTIDE SEQUENCE</scope>
    <source>
        <strain evidence="1">CONS3730D10UFb2</strain>
    </source>
</reference>
<protein>
    <submittedName>
        <fullName evidence="1">DUF4013 domain-containing protein</fullName>
    </submittedName>
</protein>
<proteinExistence type="predicted"/>
<accession>A0AC61S9B7</accession>
<dbReference type="EMBL" id="QYBA01000257">
    <property type="protein sequence ID" value="TKY91123.1"/>
    <property type="molecule type" value="Genomic_DNA"/>
</dbReference>
<sequence length="202" mass="22575">MKSIGFPTNDNDWIKKVLIGGILLIIPIIHFVCTGYYLKAIKGGIEGRNNMPEWNGWGDLFIKGIMLFIITFVYLVIPVMMASIIMFIPGLFESMKVFNTFFMLAGSLIGFIILILANLMFPMSLAMFANEGSFGDAFKVNEIISRINSVFFDYLIAIIVVNILFLFVFMVAWIPIIGWAALFYVMVAAGNIYGEAFANSTA</sequence>
<comment type="caution">
    <text evidence="1">The sequence shown here is derived from an EMBL/GenBank/DDBJ whole genome shotgun (WGS) entry which is preliminary data.</text>
</comment>
<name>A0AC61S9B7_9EURY</name>
<gene>
    <name evidence="1" type="ORF">C5S46_07495</name>
</gene>